<proteinExistence type="predicted"/>
<feature type="domain" description="Neurotransmitter-gated ion-channel ligand-binding" evidence="3">
    <location>
        <begin position="29"/>
        <end position="153"/>
    </location>
</feature>
<feature type="signal peptide" evidence="2">
    <location>
        <begin position="1"/>
        <end position="22"/>
    </location>
</feature>
<keyword evidence="1" id="KW-0472">Membrane</keyword>
<keyword evidence="2" id="KW-0732">Signal</keyword>
<reference evidence="5" key="1">
    <citation type="submission" date="2017-05" db="EMBL/GenBank/DDBJ databases">
        <authorList>
            <person name="Barney B.M."/>
        </authorList>
    </citation>
    <scope>NUCLEOTIDE SEQUENCE [LARGE SCALE GENOMIC DNA]</scope>
    <source>
        <strain evidence="5">PSBB022</strain>
    </source>
</reference>
<dbReference type="InterPro" id="IPR036734">
    <property type="entry name" value="Neur_chan_lig-bd_sf"/>
</dbReference>
<sequence length="329" mass="37495">MQRISRLLFLPFIFLLALSAKAEEVTYANDNRIEIPVGIYITSLYDLDIPAKKFTVSAWIWSTYDPALMPEDYKFHNKIEITNARTWSIIENENFSIKNSDGKIHTMTKFTAEINQDWDVKHFPFDKQEVTIHIESIELDSKQIVFVPDTTNSMVGDELTLTGWNVLPIEIRAFDYKYPTTFGIQSGAKGIYPRMSFVVPIERYGHRIFWTYFLGFFVSYIIICILYFFSGELIESRVGLIMTALFACVGNKYTVDLLLPSNDVFSLSDLIQVASFIIVGVGLLSSVMLVVLMQKGMEALAHKFDIVITWLVALGYPAVMVYGVSMALQ</sequence>
<evidence type="ECO:0000256" key="2">
    <source>
        <dbReference type="SAM" id="SignalP"/>
    </source>
</evidence>
<keyword evidence="1" id="KW-0812">Transmembrane</keyword>
<keyword evidence="1" id="KW-1133">Transmembrane helix</keyword>
<gene>
    <name evidence="4" type="ORF">CBP51_06870</name>
</gene>
<organism evidence="4 5">
    <name type="scientific">Cellvibrio mixtus</name>
    <dbReference type="NCBI Taxonomy" id="39650"/>
    <lineage>
        <taxon>Bacteria</taxon>
        <taxon>Pseudomonadati</taxon>
        <taxon>Pseudomonadota</taxon>
        <taxon>Gammaproteobacteria</taxon>
        <taxon>Cellvibrionales</taxon>
        <taxon>Cellvibrionaceae</taxon>
        <taxon>Cellvibrio</taxon>
    </lineage>
</organism>
<dbReference type="AlphaFoldDB" id="A0A266QA41"/>
<dbReference type="Proteomes" id="UP000216101">
    <property type="component" value="Unassembled WGS sequence"/>
</dbReference>
<evidence type="ECO:0000259" key="3">
    <source>
        <dbReference type="Pfam" id="PF02931"/>
    </source>
</evidence>
<keyword evidence="5" id="KW-1185">Reference proteome</keyword>
<dbReference type="GO" id="GO:0016020">
    <property type="term" value="C:membrane"/>
    <property type="evidence" value="ECO:0007669"/>
    <property type="project" value="InterPro"/>
</dbReference>
<dbReference type="SUPFAM" id="SSF63712">
    <property type="entry name" value="Nicotinic receptor ligand binding domain-like"/>
    <property type="match status" value="1"/>
</dbReference>
<evidence type="ECO:0000313" key="5">
    <source>
        <dbReference type="Proteomes" id="UP000216101"/>
    </source>
</evidence>
<feature type="transmembrane region" description="Helical" evidence="1">
    <location>
        <begin position="238"/>
        <end position="255"/>
    </location>
</feature>
<feature type="transmembrane region" description="Helical" evidence="1">
    <location>
        <begin position="304"/>
        <end position="328"/>
    </location>
</feature>
<accession>A0A266QA41</accession>
<evidence type="ECO:0000313" key="4">
    <source>
        <dbReference type="EMBL" id="OZY86728.1"/>
    </source>
</evidence>
<feature type="chain" id="PRO_5012130798" description="Neurotransmitter-gated ion-channel ligand-binding domain-containing protein" evidence="2">
    <location>
        <begin position="23"/>
        <end position="329"/>
    </location>
</feature>
<feature type="transmembrane region" description="Helical" evidence="1">
    <location>
        <begin position="209"/>
        <end position="229"/>
    </location>
</feature>
<dbReference type="RefSeq" id="WP_094984333.1">
    <property type="nucleotide sequence ID" value="NZ_NHNI01000001.1"/>
</dbReference>
<dbReference type="EMBL" id="NHNI01000001">
    <property type="protein sequence ID" value="OZY86728.1"/>
    <property type="molecule type" value="Genomic_DNA"/>
</dbReference>
<dbReference type="Gene3D" id="2.70.170.10">
    <property type="entry name" value="Neurotransmitter-gated ion-channel ligand-binding domain"/>
    <property type="match status" value="1"/>
</dbReference>
<feature type="transmembrane region" description="Helical" evidence="1">
    <location>
        <begin position="270"/>
        <end position="292"/>
    </location>
</feature>
<dbReference type="GO" id="GO:0005230">
    <property type="term" value="F:extracellular ligand-gated monoatomic ion channel activity"/>
    <property type="evidence" value="ECO:0007669"/>
    <property type="project" value="InterPro"/>
</dbReference>
<comment type="caution">
    <text evidence="4">The sequence shown here is derived from an EMBL/GenBank/DDBJ whole genome shotgun (WGS) entry which is preliminary data.</text>
</comment>
<dbReference type="InterPro" id="IPR006202">
    <property type="entry name" value="Neur_chan_lig-bd"/>
</dbReference>
<evidence type="ECO:0000256" key="1">
    <source>
        <dbReference type="SAM" id="Phobius"/>
    </source>
</evidence>
<protein>
    <recommendedName>
        <fullName evidence="3">Neurotransmitter-gated ion-channel ligand-binding domain-containing protein</fullName>
    </recommendedName>
</protein>
<name>A0A266QA41_9GAMM</name>
<dbReference type="Pfam" id="PF02931">
    <property type="entry name" value="Neur_chan_LBD"/>
    <property type="match status" value="1"/>
</dbReference>